<proteinExistence type="predicted"/>
<dbReference type="Proteomes" id="UP001165960">
    <property type="component" value="Unassembled WGS sequence"/>
</dbReference>
<protein>
    <submittedName>
        <fullName evidence="1">Uncharacterized protein</fullName>
    </submittedName>
</protein>
<organism evidence="1 2">
    <name type="scientific">Entomophthora muscae</name>
    <dbReference type="NCBI Taxonomy" id="34485"/>
    <lineage>
        <taxon>Eukaryota</taxon>
        <taxon>Fungi</taxon>
        <taxon>Fungi incertae sedis</taxon>
        <taxon>Zoopagomycota</taxon>
        <taxon>Entomophthoromycotina</taxon>
        <taxon>Entomophthoromycetes</taxon>
        <taxon>Entomophthorales</taxon>
        <taxon>Entomophthoraceae</taxon>
        <taxon>Entomophthora</taxon>
    </lineage>
</organism>
<comment type="caution">
    <text evidence="1">The sequence shown here is derived from an EMBL/GenBank/DDBJ whole genome shotgun (WGS) entry which is preliminary data.</text>
</comment>
<reference evidence="1" key="1">
    <citation type="submission" date="2022-04" db="EMBL/GenBank/DDBJ databases">
        <title>Genome of the entomopathogenic fungus Entomophthora muscae.</title>
        <authorList>
            <person name="Elya C."/>
            <person name="Lovett B.R."/>
            <person name="Lee E."/>
            <person name="Macias A.M."/>
            <person name="Hajek A.E."/>
            <person name="De Bivort B.L."/>
            <person name="Kasson M.T."/>
            <person name="De Fine Licht H.H."/>
            <person name="Stajich J.E."/>
        </authorList>
    </citation>
    <scope>NUCLEOTIDE SEQUENCE</scope>
    <source>
        <strain evidence="1">Berkeley</strain>
    </source>
</reference>
<sequence length="83" mass="8793">MILVLGSFPDGLFCSCNSHIAKPPPKIAEALSSALICPGIESPTSSRVLRQLITAALHVLKDAPSQWLLWGSWSPVPKVCPGS</sequence>
<evidence type="ECO:0000313" key="1">
    <source>
        <dbReference type="EMBL" id="KAJ9081931.1"/>
    </source>
</evidence>
<dbReference type="EMBL" id="QTSX02001451">
    <property type="protein sequence ID" value="KAJ9081931.1"/>
    <property type="molecule type" value="Genomic_DNA"/>
</dbReference>
<name>A0ACC2U5H8_9FUNG</name>
<evidence type="ECO:0000313" key="2">
    <source>
        <dbReference type="Proteomes" id="UP001165960"/>
    </source>
</evidence>
<keyword evidence="2" id="KW-1185">Reference proteome</keyword>
<accession>A0ACC2U5H8</accession>
<gene>
    <name evidence="1" type="ORF">DSO57_1009635</name>
</gene>